<reference evidence="2 3" key="1">
    <citation type="submission" date="2016-10" db="EMBL/GenBank/DDBJ databases">
        <authorList>
            <person name="de Groot N.N."/>
        </authorList>
    </citation>
    <scope>NUCLEOTIDE SEQUENCE [LARGE SCALE GENOMIC DNA]</scope>
    <source>
        <strain evidence="2 3">CDM_5</strain>
    </source>
</reference>
<dbReference type="OrthoDB" id="223711at2157"/>
<evidence type="ECO:0000256" key="1">
    <source>
        <dbReference type="SAM" id="MobiDB-lite"/>
    </source>
</evidence>
<dbReference type="Proteomes" id="UP000183894">
    <property type="component" value="Unassembled WGS sequence"/>
</dbReference>
<protein>
    <recommendedName>
        <fullName evidence="4">HNH endonuclease</fullName>
    </recommendedName>
</protein>
<accession>A0A1H7KU16</accession>
<gene>
    <name evidence="2" type="ORF">SAMN04488691_102118</name>
</gene>
<evidence type="ECO:0000313" key="2">
    <source>
        <dbReference type="EMBL" id="SEK90363.1"/>
    </source>
</evidence>
<dbReference type="AlphaFoldDB" id="A0A1H7KU16"/>
<dbReference type="Gene3D" id="3.90.75.20">
    <property type="match status" value="1"/>
</dbReference>
<sequence>MSRPARFETRRDGYERWRSWDPVERKERYVYVHQLLCISDGADPHLVFSNGDYHVHHGNRIRWDNRPSNVSLLDSEKHEQHHRSHRVAGRQRVARADGGRR</sequence>
<organism evidence="2 3">
    <name type="scientific">Haloferax larsenii</name>
    <dbReference type="NCBI Taxonomy" id="302484"/>
    <lineage>
        <taxon>Archaea</taxon>
        <taxon>Methanobacteriati</taxon>
        <taxon>Methanobacteriota</taxon>
        <taxon>Stenosarchaea group</taxon>
        <taxon>Halobacteria</taxon>
        <taxon>Halobacteriales</taxon>
        <taxon>Haloferacaceae</taxon>
        <taxon>Haloferax</taxon>
    </lineage>
</organism>
<evidence type="ECO:0000313" key="3">
    <source>
        <dbReference type="Proteomes" id="UP000183894"/>
    </source>
</evidence>
<dbReference type="EMBL" id="FOAD01000002">
    <property type="protein sequence ID" value="SEK90363.1"/>
    <property type="molecule type" value="Genomic_DNA"/>
</dbReference>
<evidence type="ECO:0008006" key="4">
    <source>
        <dbReference type="Google" id="ProtNLM"/>
    </source>
</evidence>
<proteinExistence type="predicted"/>
<feature type="region of interest" description="Disordered" evidence="1">
    <location>
        <begin position="75"/>
        <end position="101"/>
    </location>
</feature>
<feature type="compositionally biased region" description="Basic residues" evidence="1">
    <location>
        <begin position="80"/>
        <end position="93"/>
    </location>
</feature>
<dbReference type="RefSeq" id="WP_074792766.1">
    <property type="nucleotide sequence ID" value="NZ_FOAD01000002.1"/>
</dbReference>
<name>A0A1H7KU16_HALLR</name>